<name>A0A2A2HWC2_9EURY</name>
<dbReference type="OrthoDB" id="68097at2157"/>
<feature type="region of interest" description="Disordered" evidence="4">
    <location>
        <begin position="1"/>
        <end position="22"/>
    </location>
</feature>
<proteinExistence type="inferred from homology"/>
<dbReference type="GO" id="GO:0008168">
    <property type="term" value="F:methyltransferase activity"/>
    <property type="evidence" value="ECO:0007669"/>
    <property type="project" value="UniProtKB-KW"/>
</dbReference>
<evidence type="ECO:0000313" key="5">
    <source>
        <dbReference type="EMBL" id="PAV13608.1"/>
    </source>
</evidence>
<dbReference type="EMBL" id="LMVP01000072">
    <property type="protein sequence ID" value="PAV13608.1"/>
    <property type="molecule type" value="Genomic_DNA"/>
</dbReference>
<accession>A0A2A2HWC2</accession>
<organism evidence="5 6">
    <name type="scientific">Methanosarcina spelaei</name>
    <dbReference type="NCBI Taxonomy" id="1036679"/>
    <lineage>
        <taxon>Archaea</taxon>
        <taxon>Methanobacteriati</taxon>
        <taxon>Methanobacteriota</taxon>
        <taxon>Stenosarchaea group</taxon>
        <taxon>Methanomicrobia</taxon>
        <taxon>Methanosarcinales</taxon>
        <taxon>Methanosarcinaceae</taxon>
        <taxon>Methanosarcina</taxon>
    </lineage>
</organism>
<evidence type="ECO:0000256" key="2">
    <source>
        <dbReference type="ARBA" id="ARBA00022603"/>
    </source>
</evidence>
<evidence type="ECO:0000256" key="3">
    <source>
        <dbReference type="ARBA" id="ARBA00022679"/>
    </source>
</evidence>
<dbReference type="Gene3D" id="3.40.50.150">
    <property type="entry name" value="Vaccinia Virus protein VP39"/>
    <property type="match status" value="1"/>
</dbReference>
<dbReference type="NCBIfam" id="TIGR00027">
    <property type="entry name" value="mthyl_TIGR00027"/>
    <property type="match status" value="1"/>
</dbReference>
<dbReference type="PANTHER" id="PTHR43619">
    <property type="entry name" value="S-ADENOSYL-L-METHIONINE-DEPENDENT METHYLTRANSFERASE YKTD-RELATED"/>
    <property type="match status" value="1"/>
</dbReference>
<comment type="similarity">
    <text evidence="1">Belongs to the UPF0677 family.</text>
</comment>
<dbReference type="RefSeq" id="WP_095643602.1">
    <property type="nucleotide sequence ID" value="NZ_LMVP01000072.1"/>
</dbReference>
<evidence type="ECO:0000256" key="1">
    <source>
        <dbReference type="ARBA" id="ARBA00008138"/>
    </source>
</evidence>
<dbReference type="InterPro" id="IPR029063">
    <property type="entry name" value="SAM-dependent_MTases_sf"/>
</dbReference>
<reference evidence="5 6" key="1">
    <citation type="journal article" date="2017" name="BMC Genomics">
        <title>Genomic analysis of methanogenic archaea reveals a shift towards energy conservation.</title>
        <authorList>
            <person name="Gilmore S.P."/>
            <person name="Henske J.K."/>
            <person name="Sexton J.A."/>
            <person name="Solomon K.V."/>
            <person name="Seppala S."/>
            <person name="Yoo J.I."/>
            <person name="Huyett L.M."/>
            <person name="Pressman A."/>
            <person name="Cogan J.Z."/>
            <person name="Kivenson V."/>
            <person name="Peng X."/>
            <person name="Tan Y."/>
            <person name="Valentine D.L."/>
            <person name="O'Malley M.A."/>
        </authorList>
    </citation>
    <scope>NUCLEOTIDE SEQUENCE [LARGE SCALE GENOMIC DNA]</scope>
    <source>
        <strain evidence="5 6">MC-15</strain>
    </source>
</reference>
<dbReference type="InterPro" id="IPR007213">
    <property type="entry name" value="Ppm1/Ppm2/Tcmp"/>
</dbReference>
<keyword evidence="3 5" id="KW-0808">Transferase</keyword>
<gene>
    <name evidence="5" type="ORF">ASJ81_17125</name>
</gene>
<feature type="compositionally biased region" description="Polar residues" evidence="4">
    <location>
        <begin position="1"/>
        <end position="13"/>
    </location>
</feature>
<dbReference type="Pfam" id="PF04072">
    <property type="entry name" value="LCM"/>
    <property type="match status" value="1"/>
</dbReference>
<keyword evidence="6" id="KW-1185">Reference proteome</keyword>
<dbReference type="SUPFAM" id="SSF53335">
    <property type="entry name" value="S-adenosyl-L-methionine-dependent methyltransferases"/>
    <property type="match status" value="1"/>
</dbReference>
<evidence type="ECO:0000256" key="4">
    <source>
        <dbReference type="SAM" id="MobiDB-lite"/>
    </source>
</evidence>
<evidence type="ECO:0000313" key="6">
    <source>
        <dbReference type="Proteomes" id="UP000218164"/>
    </source>
</evidence>
<keyword evidence="2 5" id="KW-0489">Methyltransferase</keyword>
<dbReference type="GO" id="GO:0032259">
    <property type="term" value="P:methylation"/>
    <property type="evidence" value="ECO:0007669"/>
    <property type="project" value="UniProtKB-KW"/>
</dbReference>
<dbReference type="InterPro" id="IPR011610">
    <property type="entry name" value="SAM_mthyl_Trfase_ML2640-like"/>
</dbReference>
<dbReference type="AlphaFoldDB" id="A0A2A2HWC2"/>
<dbReference type="Proteomes" id="UP000218164">
    <property type="component" value="Unassembled WGS sequence"/>
</dbReference>
<dbReference type="PANTHER" id="PTHR43619:SF2">
    <property type="entry name" value="S-ADENOSYL-L-METHIONINE-DEPENDENT METHYLTRANSFERASES SUPERFAMILY PROTEIN"/>
    <property type="match status" value="1"/>
</dbReference>
<sequence length="306" mass="34842">MKEPTSFTASSETNMKRKGPSKTAEGVVLHRVFESQKPEGERICYDPYAFYFISSEMVEFATKHPDEAKEAWEQYERLIPGLGNSIAARVKYFDDFVENSINEGFEQLVILGSGYDTRPYRIEGLKGKVRVFEVDHPETQRVKMEKIKEIFGLLPDHVVYVSADLETEELGQQLANKGYNRSQKTLFIMEGVVIYIPPRTVDEILSFIVKNSGKGSAIIFDYFSESVIDGTCKLAEGENMRKHVEKLGEPLQFGIKEGIVEMFLAERGFSKIQNVTSEDYKRAYFHGINENRVVFSLLSFAHAVVQ</sequence>
<protein>
    <submittedName>
        <fullName evidence="5">Methyltransferase</fullName>
    </submittedName>
</protein>
<comment type="caution">
    <text evidence="5">The sequence shown here is derived from an EMBL/GenBank/DDBJ whole genome shotgun (WGS) entry which is preliminary data.</text>
</comment>